<gene>
    <name evidence="1" type="ORF">A2847_01550</name>
</gene>
<dbReference type="AlphaFoldDB" id="A0A1G2KE06"/>
<evidence type="ECO:0000313" key="2">
    <source>
        <dbReference type="Proteomes" id="UP000178574"/>
    </source>
</evidence>
<protein>
    <submittedName>
        <fullName evidence="1">Uncharacterized protein</fullName>
    </submittedName>
</protein>
<sequence length="125" mass="13991">MVIALFFFAAFTFAGSITDGIGASEDEAYEILGKTAATLWDLQAGFFKAEQTLSGLWISQDKELLVTIQRLLDSYASLAKGYNEVHALYDFRFSDVARIPKHQKYGVLPRVFNPHPPTRFSKPQA</sequence>
<proteinExistence type="predicted"/>
<accession>A0A1G2KE06</accession>
<reference evidence="1 2" key="1">
    <citation type="journal article" date="2016" name="Nat. Commun.">
        <title>Thousands of microbial genomes shed light on interconnected biogeochemical processes in an aquifer system.</title>
        <authorList>
            <person name="Anantharaman K."/>
            <person name="Brown C.T."/>
            <person name="Hug L.A."/>
            <person name="Sharon I."/>
            <person name="Castelle C.J."/>
            <person name="Probst A.J."/>
            <person name="Thomas B.C."/>
            <person name="Singh A."/>
            <person name="Wilkins M.J."/>
            <person name="Karaoz U."/>
            <person name="Brodie E.L."/>
            <person name="Williams K.H."/>
            <person name="Hubbard S.S."/>
            <person name="Banfield J.F."/>
        </authorList>
    </citation>
    <scope>NUCLEOTIDE SEQUENCE [LARGE SCALE GENOMIC DNA]</scope>
</reference>
<organism evidence="1 2">
    <name type="scientific">Candidatus Sungbacteria bacterium RIFCSPHIGHO2_01_FULL_50_25</name>
    <dbReference type="NCBI Taxonomy" id="1802265"/>
    <lineage>
        <taxon>Bacteria</taxon>
        <taxon>Candidatus Sungiibacteriota</taxon>
    </lineage>
</organism>
<name>A0A1G2KE06_9BACT</name>
<evidence type="ECO:0000313" key="1">
    <source>
        <dbReference type="EMBL" id="OGZ96680.1"/>
    </source>
</evidence>
<dbReference type="Proteomes" id="UP000178574">
    <property type="component" value="Unassembled WGS sequence"/>
</dbReference>
<comment type="caution">
    <text evidence="1">The sequence shown here is derived from an EMBL/GenBank/DDBJ whole genome shotgun (WGS) entry which is preliminary data.</text>
</comment>
<dbReference type="EMBL" id="MHQD01000007">
    <property type="protein sequence ID" value="OGZ96680.1"/>
    <property type="molecule type" value="Genomic_DNA"/>
</dbReference>